<keyword evidence="2" id="KW-0539">Nucleus</keyword>
<evidence type="ECO:0000256" key="1">
    <source>
        <dbReference type="ARBA" id="ARBA00004123"/>
    </source>
</evidence>
<name>A0A8I5TQF8_PONAB</name>
<evidence type="ECO:0000259" key="3">
    <source>
        <dbReference type="PROSITE" id="PS50805"/>
    </source>
</evidence>
<evidence type="ECO:0000256" key="2">
    <source>
        <dbReference type="ARBA" id="ARBA00023242"/>
    </source>
</evidence>
<keyword evidence="5" id="KW-1185">Reference proteome</keyword>
<dbReference type="GeneTree" id="ENSGT00940000167842"/>
<dbReference type="InterPro" id="IPR001909">
    <property type="entry name" value="KRAB"/>
</dbReference>
<accession>A0A8I5TQF8</accession>
<dbReference type="InterPro" id="IPR050169">
    <property type="entry name" value="Krueppel_C2H2_ZnF"/>
</dbReference>
<comment type="subcellular location">
    <subcellularLocation>
        <location evidence="1">Nucleus</location>
    </subcellularLocation>
</comment>
<dbReference type="SUPFAM" id="SSF109640">
    <property type="entry name" value="KRAB domain (Kruppel-associated box)"/>
    <property type="match status" value="1"/>
</dbReference>
<reference evidence="4" key="3">
    <citation type="submission" date="2025-09" db="UniProtKB">
        <authorList>
            <consortium name="Ensembl"/>
        </authorList>
    </citation>
    <scope>IDENTIFICATION</scope>
</reference>
<dbReference type="OMA" id="PYRWNEC"/>
<dbReference type="Gene3D" id="6.10.140.140">
    <property type="match status" value="1"/>
</dbReference>
<evidence type="ECO:0000313" key="5">
    <source>
        <dbReference type="Proteomes" id="UP000001595"/>
    </source>
</evidence>
<dbReference type="GO" id="GO:0006355">
    <property type="term" value="P:regulation of DNA-templated transcription"/>
    <property type="evidence" value="ECO:0007669"/>
    <property type="project" value="InterPro"/>
</dbReference>
<dbReference type="PANTHER" id="PTHR23232">
    <property type="entry name" value="KRAB DOMAIN C2H2 ZINC FINGER"/>
    <property type="match status" value="1"/>
</dbReference>
<dbReference type="AlphaFoldDB" id="A0A8I5TQF8"/>
<dbReference type="Ensembl" id="ENSPPYT00000040847.1">
    <property type="protein sequence ID" value="ENSPPYP00000033226.1"/>
    <property type="gene ID" value="ENSPPYG00000032948.1"/>
</dbReference>
<feature type="domain" description="KRAB" evidence="3">
    <location>
        <begin position="28"/>
        <end position="98"/>
    </location>
</feature>
<proteinExistence type="predicted"/>
<reference evidence="4 5" key="1">
    <citation type="submission" date="2008-02" db="EMBL/GenBank/DDBJ databases">
        <title>A 6x draft sequence assembly of the Pongo pygmaeus abelii genome.</title>
        <authorList>
            <person name="Wilson R.K."/>
            <person name="Mardis E."/>
        </authorList>
    </citation>
    <scope>NUCLEOTIDE SEQUENCE [LARGE SCALE GENOMIC DNA]</scope>
</reference>
<dbReference type="PANTHER" id="PTHR23232:SF161">
    <property type="entry name" value="KRAB DOMAIN-CONTAINING PROTEIN"/>
    <property type="match status" value="1"/>
</dbReference>
<dbReference type="InterPro" id="IPR036051">
    <property type="entry name" value="KRAB_dom_sf"/>
</dbReference>
<dbReference type="CDD" id="cd07765">
    <property type="entry name" value="KRAB_A-box"/>
    <property type="match status" value="1"/>
</dbReference>
<dbReference type="Pfam" id="PF01352">
    <property type="entry name" value="KRAB"/>
    <property type="match status" value="1"/>
</dbReference>
<organism evidence="4 5">
    <name type="scientific">Pongo abelii</name>
    <name type="common">Sumatran orangutan</name>
    <name type="synonym">Pongo pygmaeus abelii</name>
    <dbReference type="NCBI Taxonomy" id="9601"/>
    <lineage>
        <taxon>Eukaryota</taxon>
        <taxon>Metazoa</taxon>
        <taxon>Chordata</taxon>
        <taxon>Craniata</taxon>
        <taxon>Vertebrata</taxon>
        <taxon>Euteleostomi</taxon>
        <taxon>Mammalia</taxon>
        <taxon>Eutheria</taxon>
        <taxon>Euarchontoglires</taxon>
        <taxon>Primates</taxon>
        <taxon>Haplorrhini</taxon>
        <taxon>Catarrhini</taxon>
        <taxon>Hominidae</taxon>
        <taxon>Pongo</taxon>
    </lineage>
</organism>
<dbReference type="PROSITE" id="PS50805">
    <property type="entry name" value="KRAB"/>
    <property type="match status" value="1"/>
</dbReference>
<sequence>GIHSGEGPYRWNECRKAKKNHASLQGLSSFNDVAVDFTWEEWKLLDPVQKNLYQDVMLENYNNLVSLGCQATKPEAIFQLGKEEQGIVERELPSRCSPGE</sequence>
<protein>
    <recommendedName>
        <fullName evidence="3">KRAB domain-containing protein</fullName>
    </recommendedName>
</protein>
<dbReference type="Proteomes" id="UP000001595">
    <property type="component" value="Chromosome 19"/>
</dbReference>
<evidence type="ECO:0000313" key="4">
    <source>
        <dbReference type="Ensembl" id="ENSPPYP00000033226.1"/>
    </source>
</evidence>
<dbReference type="SMART" id="SM00349">
    <property type="entry name" value="KRAB"/>
    <property type="match status" value="1"/>
</dbReference>
<reference evidence="4" key="2">
    <citation type="submission" date="2025-08" db="UniProtKB">
        <authorList>
            <consortium name="Ensembl"/>
        </authorList>
    </citation>
    <scope>IDENTIFICATION</scope>
</reference>